<dbReference type="AlphaFoldDB" id="A0A8S4B8C5"/>
<organism evidence="2 3">
    <name type="scientific">Menidia menidia</name>
    <name type="common">Atlantic silverside</name>
    <dbReference type="NCBI Taxonomy" id="238744"/>
    <lineage>
        <taxon>Eukaryota</taxon>
        <taxon>Metazoa</taxon>
        <taxon>Chordata</taxon>
        <taxon>Craniata</taxon>
        <taxon>Vertebrata</taxon>
        <taxon>Euteleostomi</taxon>
        <taxon>Actinopterygii</taxon>
        <taxon>Neopterygii</taxon>
        <taxon>Teleostei</taxon>
        <taxon>Neoteleostei</taxon>
        <taxon>Acanthomorphata</taxon>
        <taxon>Ovalentaria</taxon>
        <taxon>Atherinomorphae</taxon>
        <taxon>Atheriniformes</taxon>
        <taxon>Atherinopsidae</taxon>
        <taxon>Menidiinae</taxon>
        <taxon>Menidia</taxon>
    </lineage>
</organism>
<protein>
    <submittedName>
        <fullName evidence="2">(Atlantic silverside) hypothetical protein</fullName>
    </submittedName>
</protein>
<dbReference type="Proteomes" id="UP000677803">
    <property type="component" value="Unassembled WGS sequence"/>
</dbReference>
<comment type="caution">
    <text evidence="2">The sequence shown here is derived from an EMBL/GenBank/DDBJ whole genome shotgun (WGS) entry which is preliminary data.</text>
</comment>
<keyword evidence="3" id="KW-1185">Reference proteome</keyword>
<sequence length="144" mass="14611">MEDKHEQLLHGLDVGQHAALGDGDPPQQLVELLVVAHGQLQVARDDPSLLVVAGRVAGQLQDLGGQVLQDGRQVHGGSGPDALRVVSFTQQPVHAAHGELEPRTGGAGGILGSSRRELGSSRRGPAAGGAAGGEPLSNQEPGGP</sequence>
<reference evidence="2" key="1">
    <citation type="submission" date="2021-05" db="EMBL/GenBank/DDBJ databases">
        <authorList>
            <person name="Tigano A."/>
        </authorList>
    </citation>
    <scope>NUCLEOTIDE SEQUENCE</scope>
</reference>
<feature type="region of interest" description="Disordered" evidence="1">
    <location>
        <begin position="93"/>
        <end position="144"/>
    </location>
</feature>
<dbReference type="EMBL" id="CAJRST010017779">
    <property type="protein sequence ID" value="CAG5946272.1"/>
    <property type="molecule type" value="Genomic_DNA"/>
</dbReference>
<evidence type="ECO:0000313" key="2">
    <source>
        <dbReference type="EMBL" id="CAG5946272.1"/>
    </source>
</evidence>
<gene>
    <name evidence="2" type="ORF">MMEN_LOCUS14125</name>
</gene>
<accession>A0A8S4B8C5</accession>
<dbReference type="OrthoDB" id="8964543at2759"/>
<proteinExistence type="predicted"/>
<evidence type="ECO:0000313" key="3">
    <source>
        <dbReference type="Proteomes" id="UP000677803"/>
    </source>
</evidence>
<evidence type="ECO:0000256" key="1">
    <source>
        <dbReference type="SAM" id="MobiDB-lite"/>
    </source>
</evidence>
<name>A0A8S4B8C5_9TELE</name>